<feature type="transmembrane region" description="Helical" evidence="1">
    <location>
        <begin position="12"/>
        <end position="34"/>
    </location>
</feature>
<evidence type="ECO:0008006" key="4">
    <source>
        <dbReference type="Google" id="ProtNLM"/>
    </source>
</evidence>
<keyword evidence="1" id="KW-1133">Transmembrane helix</keyword>
<name>A0ABY7RYE0_9FLAO</name>
<dbReference type="EMBL" id="CP116221">
    <property type="protein sequence ID" value="WCO00720.1"/>
    <property type="molecule type" value="Genomic_DNA"/>
</dbReference>
<evidence type="ECO:0000313" key="2">
    <source>
        <dbReference type="EMBL" id="WCO00720.1"/>
    </source>
</evidence>
<dbReference type="Proteomes" id="UP001202717">
    <property type="component" value="Chromosome"/>
</dbReference>
<keyword evidence="3" id="KW-1185">Reference proteome</keyword>
<feature type="transmembrane region" description="Helical" evidence="1">
    <location>
        <begin position="68"/>
        <end position="87"/>
    </location>
</feature>
<protein>
    <recommendedName>
        <fullName evidence="4">Beta-carotene 15,15'-monooxygenase</fullName>
    </recommendedName>
</protein>
<feature type="transmembrane region" description="Helical" evidence="1">
    <location>
        <begin position="99"/>
        <end position="117"/>
    </location>
</feature>
<reference evidence="2 3" key="1">
    <citation type="submission" date="2023-01" db="EMBL/GenBank/DDBJ databases">
        <title>Psychroserpens ponticola sp. nov., isolated from seawater.</title>
        <authorList>
            <person name="Kristyanto S."/>
            <person name="Jung J."/>
            <person name="Kim J.M."/>
            <person name="Jeon C.O."/>
        </authorList>
    </citation>
    <scope>NUCLEOTIDE SEQUENCE [LARGE SCALE GENOMIC DNA]</scope>
    <source>
        <strain evidence="2 3">MSW6</strain>
    </source>
</reference>
<proteinExistence type="predicted"/>
<evidence type="ECO:0000256" key="1">
    <source>
        <dbReference type="SAM" id="Phobius"/>
    </source>
</evidence>
<organism evidence="2 3">
    <name type="scientific">Psychroserpens ponticola</name>
    <dbReference type="NCBI Taxonomy" id="2932268"/>
    <lineage>
        <taxon>Bacteria</taxon>
        <taxon>Pseudomonadati</taxon>
        <taxon>Bacteroidota</taxon>
        <taxon>Flavobacteriia</taxon>
        <taxon>Flavobacteriales</taxon>
        <taxon>Flavobacteriaceae</taxon>
        <taxon>Psychroserpens</taxon>
    </lineage>
</organism>
<dbReference type="RefSeq" id="WP_249996106.1">
    <property type="nucleotide sequence ID" value="NZ_CP116221.1"/>
</dbReference>
<feature type="transmembrane region" description="Helical" evidence="1">
    <location>
        <begin position="214"/>
        <end position="234"/>
    </location>
</feature>
<evidence type="ECO:0000313" key="3">
    <source>
        <dbReference type="Proteomes" id="UP001202717"/>
    </source>
</evidence>
<accession>A0ABY7RYE0</accession>
<keyword evidence="1" id="KW-0812">Transmembrane</keyword>
<feature type="transmembrane region" description="Helical" evidence="1">
    <location>
        <begin position="40"/>
        <end position="61"/>
    </location>
</feature>
<keyword evidence="1" id="KW-0472">Membrane</keyword>
<gene>
    <name evidence="2" type="ORF">MUN68_011650</name>
</gene>
<sequence>MTSKTSFLKANSIAFIIPITLILALIFLLNSTAFTNNQNILSTFITIDFIITIPLVYFLIVRKTKISNLTIAPFLIICVIIASYVIPAANQETLSIAKTWLIPIVELSVLSIIILKVRKAIQHYKKVANNHQDFYSILQDTCKSIFPEVPAKLAANEIALIYYGFFNLKKTNLKSNEYTNYKGSGILSTLVAVIFLVAIEMVTIHLLAVKWNTTFAWILTGLSIYSALQIIGIIRSVPKRPIAINDNELILRFGILSETIIPIEDIETIALADSSDFDKEKSTKTLSLLGELENSNVVIQLKTPQHLHFIYGKSKTYTKLLFFVDDNQSFKIKVEKLLSR</sequence>
<feature type="transmembrane region" description="Helical" evidence="1">
    <location>
        <begin position="186"/>
        <end position="208"/>
    </location>
</feature>